<keyword evidence="2" id="KW-1185">Reference proteome</keyword>
<organism evidence="1 2">
    <name type="scientific">Dryococelus australis</name>
    <dbReference type="NCBI Taxonomy" id="614101"/>
    <lineage>
        <taxon>Eukaryota</taxon>
        <taxon>Metazoa</taxon>
        <taxon>Ecdysozoa</taxon>
        <taxon>Arthropoda</taxon>
        <taxon>Hexapoda</taxon>
        <taxon>Insecta</taxon>
        <taxon>Pterygota</taxon>
        <taxon>Neoptera</taxon>
        <taxon>Polyneoptera</taxon>
        <taxon>Phasmatodea</taxon>
        <taxon>Verophasmatodea</taxon>
        <taxon>Anareolatae</taxon>
        <taxon>Phasmatidae</taxon>
        <taxon>Eurycanthinae</taxon>
        <taxon>Dryococelus</taxon>
    </lineage>
</organism>
<evidence type="ECO:0000313" key="2">
    <source>
        <dbReference type="Proteomes" id="UP001159363"/>
    </source>
</evidence>
<dbReference type="EMBL" id="JARBHB010000012">
    <property type="protein sequence ID" value="KAJ8871725.1"/>
    <property type="molecule type" value="Genomic_DNA"/>
</dbReference>
<proteinExistence type="predicted"/>
<protein>
    <submittedName>
        <fullName evidence="1">Uncharacterized protein</fullName>
    </submittedName>
</protein>
<evidence type="ECO:0000313" key="1">
    <source>
        <dbReference type="EMBL" id="KAJ8871725.1"/>
    </source>
</evidence>
<sequence>MSKKSAAVAVILLLEDDEEHKKRKQRSVWAKCWLQQRHKYSHIKLLRELELNSKDDYKMNLWMSTEYFGMLLSCVEPLISKCNAVMREAIPAEERLIATLRFLATGRLLEDLIFSTAISVQALGKTIAKTHDAIFKVLREEYMKVGNLSTKNAIY</sequence>
<name>A0ABQ9GI60_9NEOP</name>
<reference evidence="1 2" key="1">
    <citation type="submission" date="2023-02" db="EMBL/GenBank/DDBJ databases">
        <title>LHISI_Scaffold_Assembly.</title>
        <authorList>
            <person name="Stuart O.P."/>
            <person name="Cleave R."/>
            <person name="Magrath M.J.L."/>
            <person name="Mikheyev A.S."/>
        </authorList>
    </citation>
    <scope>NUCLEOTIDE SEQUENCE [LARGE SCALE GENOMIC DNA]</scope>
    <source>
        <strain evidence="1">Daus_M_001</strain>
        <tissue evidence="1">Leg muscle</tissue>
    </source>
</reference>
<accession>A0ABQ9GI60</accession>
<comment type="caution">
    <text evidence="1">The sequence shown here is derived from an EMBL/GenBank/DDBJ whole genome shotgun (WGS) entry which is preliminary data.</text>
</comment>
<dbReference type="Proteomes" id="UP001159363">
    <property type="component" value="Chromosome 11"/>
</dbReference>
<gene>
    <name evidence="1" type="ORF">PR048_028058</name>
</gene>